<reference evidence="1" key="3">
    <citation type="submission" date="2020-02" db="EMBL/GenBank/DDBJ databases">
        <authorList>
            <person name="Sarangi A.N."/>
            <person name="Ghosh S."/>
            <person name="Mukherjee M."/>
            <person name="Tripathy S."/>
        </authorList>
    </citation>
    <scope>NUCLEOTIDE SEQUENCE</scope>
    <source>
        <strain evidence="1">BDU141951</strain>
    </source>
</reference>
<reference evidence="1" key="1">
    <citation type="submission" date="2014-11" db="EMBL/GenBank/DDBJ databases">
        <authorList>
            <person name="Malar M.C."/>
            <person name="Sen D."/>
            <person name="Tripathy S."/>
        </authorList>
    </citation>
    <scope>NUCLEOTIDE SEQUENCE</scope>
    <source>
        <strain evidence="1">BDU141951</strain>
    </source>
</reference>
<gene>
    <name evidence="1" type="ORF">QQ91_008930</name>
</gene>
<dbReference type="EMBL" id="JTHE02000003">
    <property type="protein sequence ID" value="NEV67241.1"/>
    <property type="molecule type" value="Genomic_DNA"/>
</dbReference>
<organism evidence="1">
    <name type="scientific">Lyngbya confervoides BDU141951</name>
    <dbReference type="NCBI Taxonomy" id="1574623"/>
    <lineage>
        <taxon>Bacteria</taxon>
        <taxon>Bacillati</taxon>
        <taxon>Cyanobacteriota</taxon>
        <taxon>Cyanophyceae</taxon>
        <taxon>Oscillatoriophycideae</taxon>
        <taxon>Oscillatoriales</taxon>
        <taxon>Microcoleaceae</taxon>
        <taxon>Lyngbya</taxon>
    </lineage>
</organism>
<dbReference type="Pfam" id="PF25734">
    <property type="entry name" value="RelB_like_antitoxin"/>
    <property type="match status" value="1"/>
</dbReference>
<evidence type="ECO:0000313" key="1">
    <source>
        <dbReference type="EMBL" id="NEV67241.1"/>
    </source>
</evidence>
<proteinExistence type="predicted"/>
<dbReference type="AlphaFoldDB" id="A0A0C1YF66"/>
<comment type="caution">
    <text evidence="1">The sequence shown here is derived from an EMBL/GenBank/DDBJ whole genome shotgun (WGS) entry which is preliminary data.</text>
</comment>
<sequence length="68" mass="7840">MQLTLDDDQTKELLKEVLIEMLQQRREVFYELVLEALEDVGLAQAIEEGEETEFVDESDIQAILRGEA</sequence>
<name>A0A0C1YF66_9CYAN</name>
<dbReference type="InterPro" id="IPR057930">
    <property type="entry name" value="Antitoxin_put"/>
</dbReference>
<reference evidence="1" key="2">
    <citation type="journal article" date="2015" name="Genome Announc.">
        <title>Draft Genome Sequence of Filamentous Marine Cyanobacterium Lyngbya confervoides Strain BDU141951.</title>
        <authorList>
            <person name="Chandrababunaidu M.M."/>
            <person name="Sen D."/>
            <person name="Tripathy S."/>
        </authorList>
    </citation>
    <scope>NUCLEOTIDE SEQUENCE</scope>
    <source>
        <strain evidence="1">BDU141951</strain>
    </source>
</reference>
<protein>
    <submittedName>
        <fullName evidence="1">Uncharacterized protein</fullName>
    </submittedName>
</protein>
<accession>A0A0C1YF66</accession>